<name>A0ACB8TQ95_9APHY</name>
<evidence type="ECO:0000313" key="1">
    <source>
        <dbReference type="EMBL" id="KAI0084143.1"/>
    </source>
</evidence>
<gene>
    <name evidence="1" type="ORF">BDY19DRAFT_997988</name>
</gene>
<dbReference type="Proteomes" id="UP001055072">
    <property type="component" value="Unassembled WGS sequence"/>
</dbReference>
<proteinExistence type="predicted"/>
<comment type="caution">
    <text evidence="1">The sequence shown here is derived from an EMBL/GenBank/DDBJ whole genome shotgun (WGS) entry which is preliminary data.</text>
</comment>
<protein>
    <submittedName>
        <fullName evidence="1">Uncharacterized protein</fullName>
    </submittedName>
</protein>
<reference evidence="1" key="1">
    <citation type="journal article" date="2021" name="Environ. Microbiol.">
        <title>Gene family expansions and transcriptome signatures uncover fungal adaptations to wood decay.</title>
        <authorList>
            <person name="Hage H."/>
            <person name="Miyauchi S."/>
            <person name="Viragh M."/>
            <person name="Drula E."/>
            <person name="Min B."/>
            <person name="Chaduli D."/>
            <person name="Navarro D."/>
            <person name="Favel A."/>
            <person name="Norest M."/>
            <person name="Lesage-Meessen L."/>
            <person name="Balint B."/>
            <person name="Merenyi Z."/>
            <person name="de Eugenio L."/>
            <person name="Morin E."/>
            <person name="Martinez A.T."/>
            <person name="Baldrian P."/>
            <person name="Stursova M."/>
            <person name="Martinez M.J."/>
            <person name="Novotny C."/>
            <person name="Magnuson J.K."/>
            <person name="Spatafora J.W."/>
            <person name="Maurice S."/>
            <person name="Pangilinan J."/>
            <person name="Andreopoulos W."/>
            <person name="LaButti K."/>
            <person name="Hundley H."/>
            <person name="Na H."/>
            <person name="Kuo A."/>
            <person name="Barry K."/>
            <person name="Lipzen A."/>
            <person name="Henrissat B."/>
            <person name="Riley R."/>
            <person name="Ahrendt S."/>
            <person name="Nagy L.G."/>
            <person name="Grigoriev I.V."/>
            <person name="Martin F."/>
            <person name="Rosso M.N."/>
        </authorList>
    </citation>
    <scope>NUCLEOTIDE SEQUENCE</scope>
    <source>
        <strain evidence="1">CBS 384.51</strain>
    </source>
</reference>
<sequence>MAHSDSDAGSTQFPAELLHIVASHVAVDYLDDVIAGSLSLPSQDFETVQNDMYRLLQAAPQIANNDGDDVAENANLSVTGVAEADTFDFYSDKALERDNPIIALLQTGAQLRATILDVLSGLLGIHLIKEGIGRLAEKPWRSIQLARYAWANPAYICYFKQNPDLSALISSPSSMIVTYMTISESRFKWQAMRNSLASVTGRVISATFQHLMCFVIHLLKSSLNMPKSIRNEIARTKIARKRVRGLTEEISEFLIFEIFTVVWRYLIGFICNAEEMIPGIEALVGEVEGTRPMLLDELHEKLPIAYTKLSEFLSSSVEFANAIKPLLHIREDTNLTEINLARESLQMIIQYEGRSADYASCQKSAQELHDWLDSIYDCQTPAEGTTT</sequence>
<keyword evidence="2" id="KW-1185">Reference proteome</keyword>
<organism evidence="1 2">
    <name type="scientific">Irpex rosettiformis</name>
    <dbReference type="NCBI Taxonomy" id="378272"/>
    <lineage>
        <taxon>Eukaryota</taxon>
        <taxon>Fungi</taxon>
        <taxon>Dikarya</taxon>
        <taxon>Basidiomycota</taxon>
        <taxon>Agaricomycotina</taxon>
        <taxon>Agaricomycetes</taxon>
        <taxon>Polyporales</taxon>
        <taxon>Irpicaceae</taxon>
        <taxon>Irpex</taxon>
    </lineage>
</organism>
<evidence type="ECO:0000313" key="2">
    <source>
        <dbReference type="Proteomes" id="UP001055072"/>
    </source>
</evidence>
<accession>A0ACB8TQ95</accession>
<dbReference type="EMBL" id="MU274947">
    <property type="protein sequence ID" value="KAI0084143.1"/>
    <property type="molecule type" value="Genomic_DNA"/>
</dbReference>